<dbReference type="AlphaFoldDB" id="A0A9W4XF81"/>
<name>A0A9W4XF81_9PLEO</name>
<organism evidence="1 2">
    <name type="scientific">Periconia digitata</name>
    <dbReference type="NCBI Taxonomy" id="1303443"/>
    <lineage>
        <taxon>Eukaryota</taxon>
        <taxon>Fungi</taxon>
        <taxon>Dikarya</taxon>
        <taxon>Ascomycota</taxon>
        <taxon>Pezizomycotina</taxon>
        <taxon>Dothideomycetes</taxon>
        <taxon>Pleosporomycetidae</taxon>
        <taxon>Pleosporales</taxon>
        <taxon>Massarineae</taxon>
        <taxon>Periconiaceae</taxon>
        <taxon>Periconia</taxon>
    </lineage>
</organism>
<gene>
    <name evidence="1" type="ORF">PDIGIT_LOCUS2716</name>
</gene>
<evidence type="ECO:0000313" key="1">
    <source>
        <dbReference type="EMBL" id="CAI6297740.1"/>
    </source>
</evidence>
<comment type="caution">
    <text evidence="1">The sequence shown here is derived from an EMBL/GenBank/DDBJ whole genome shotgun (WGS) entry which is preliminary data.</text>
</comment>
<evidence type="ECO:0000313" key="2">
    <source>
        <dbReference type="Proteomes" id="UP001152607"/>
    </source>
</evidence>
<reference evidence="1" key="1">
    <citation type="submission" date="2023-01" db="EMBL/GenBank/DDBJ databases">
        <authorList>
            <person name="Van Ghelder C."/>
            <person name="Rancurel C."/>
        </authorList>
    </citation>
    <scope>NUCLEOTIDE SEQUENCE</scope>
    <source>
        <strain evidence="1">CNCM I-4278</strain>
    </source>
</reference>
<keyword evidence="2" id="KW-1185">Reference proteome</keyword>
<dbReference type="Proteomes" id="UP001152607">
    <property type="component" value="Unassembled WGS sequence"/>
</dbReference>
<protein>
    <submittedName>
        <fullName evidence="1">Uncharacterized protein</fullName>
    </submittedName>
</protein>
<proteinExistence type="predicted"/>
<sequence length="66" mass="7206">MTRSFAYAGSIPCQNTPEYGTISLRPTTSAFVGKNCCRLFLRETPIWASAKGCSPIPALAYCNKLM</sequence>
<dbReference type="EMBL" id="CAOQHR010000002">
    <property type="protein sequence ID" value="CAI6297740.1"/>
    <property type="molecule type" value="Genomic_DNA"/>
</dbReference>
<accession>A0A9W4XF81</accession>